<protein>
    <submittedName>
        <fullName evidence="2">Retrotrans gag domain-containing protein</fullName>
    </submittedName>
</protein>
<feature type="compositionally biased region" description="Basic and acidic residues" evidence="1">
    <location>
        <begin position="72"/>
        <end position="106"/>
    </location>
</feature>
<evidence type="ECO:0000313" key="2">
    <source>
        <dbReference type="EMBL" id="KAL2497983.1"/>
    </source>
</evidence>
<reference evidence="3" key="1">
    <citation type="submission" date="2024-07" db="EMBL/GenBank/DDBJ databases">
        <title>Two chromosome-level genome assemblies of Korean endemic species Abeliophyllum distichum and Forsythia ovata (Oleaceae).</title>
        <authorList>
            <person name="Jang H."/>
        </authorList>
    </citation>
    <scope>NUCLEOTIDE SEQUENCE [LARGE SCALE GENOMIC DNA]</scope>
</reference>
<dbReference type="AlphaFoldDB" id="A0ABD1SC80"/>
<feature type="region of interest" description="Disordered" evidence="1">
    <location>
        <begin position="69"/>
        <end position="128"/>
    </location>
</feature>
<evidence type="ECO:0000313" key="3">
    <source>
        <dbReference type="Proteomes" id="UP001604336"/>
    </source>
</evidence>
<accession>A0ABD1SC80</accession>
<sequence length="128" mass="14880">MQQLTSYEDGKDSIGHLDRYTSWIELQGANDAIMCRAFPLTFRNRAMSWFKKLPQRSIRRWNDLSARAKKHISAEKATSDQEDDKSDRRDNVKSKEKDLKSEKKESPWNFSTLVGQDPPRQGSRDTTS</sequence>
<organism evidence="2 3">
    <name type="scientific">Abeliophyllum distichum</name>
    <dbReference type="NCBI Taxonomy" id="126358"/>
    <lineage>
        <taxon>Eukaryota</taxon>
        <taxon>Viridiplantae</taxon>
        <taxon>Streptophyta</taxon>
        <taxon>Embryophyta</taxon>
        <taxon>Tracheophyta</taxon>
        <taxon>Spermatophyta</taxon>
        <taxon>Magnoliopsida</taxon>
        <taxon>eudicotyledons</taxon>
        <taxon>Gunneridae</taxon>
        <taxon>Pentapetalae</taxon>
        <taxon>asterids</taxon>
        <taxon>lamiids</taxon>
        <taxon>Lamiales</taxon>
        <taxon>Oleaceae</taxon>
        <taxon>Forsythieae</taxon>
        <taxon>Abeliophyllum</taxon>
    </lineage>
</organism>
<name>A0ABD1SC80_9LAMI</name>
<dbReference type="Proteomes" id="UP001604336">
    <property type="component" value="Unassembled WGS sequence"/>
</dbReference>
<gene>
    <name evidence="2" type="ORF">Adt_23533</name>
</gene>
<evidence type="ECO:0000256" key="1">
    <source>
        <dbReference type="SAM" id="MobiDB-lite"/>
    </source>
</evidence>
<dbReference type="EMBL" id="JBFOLK010000007">
    <property type="protein sequence ID" value="KAL2497983.1"/>
    <property type="molecule type" value="Genomic_DNA"/>
</dbReference>
<comment type="caution">
    <text evidence="2">The sequence shown here is derived from an EMBL/GenBank/DDBJ whole genome shotgun (WGS) entry which is preliminary data.</text>
</comment>
<proteinExistence type="predicted"/>
<keyword evidence="3" id="KW-1185">Reference proteome</keyword>